<dbReference type="EMBL" id="JH725196">
    <property type="protein sequence ID" value="EJP61863.1"/>
    <property type="molecule type" value="Genomic_DNA"/>
</dbReference>
<dbReference type="HOGENOM" id="CLU_2557940_0_0_1"/>
<dbReference type="Proteomes" id="UP000002762">
    <property type="component" value="Unassembled WGS sequence"/>
</dbReference>
<dbReference type="RefSeq" id="XP_008602519.1">
    <property type="nucleotide sequence ID" value="XM_008604297.1"/>
</dbReference>
<dbReference type="InParanoid" id="J5J5L2"/>
<keyword evidence="2" id="KW-1185">Reference proteome</keyword>
<dbReference type="GeneID" id="19892212"/>
<protein>
    <submittedName>
        <fullName evidence="1">Uncharacterized protein</fullName>
    </submittedName>
</protein>
<gene>
    <name evidence="1" type="ORF">BBA_09200</name>
</gene>
<dbReference type="AlphaFoldDB" id="J5J5L2"/>
<name>J5J5L2_BEAB2</name>
<reference evidence="1 2" key="1">
    <citation type="journal article" date="2012" name="Sci. Rep.">
        <title>Genomic perspectives on the evolution of fungal entomopathogenicity in Beauveria bassiana.</title>
        <authorList>
            <person name="Xiao G."/>
            <person name="Ying S.H."/>
            <person name="Zheng P."/>
            <person name="Wang Z.L."/>
            <person name="Zhang S."/>
            <person name="Xie X.Q."/>
            <person name="Shang Y."/>
            <person name="St Leger R.J."/>
            <person name="Zhao G.P."/>
            <person name="Wang C."/>
            <person name="Feng M.G."/>
        </authorList>
    </citation>
    <scope>NUCLEOTIDE SEQUENCE [LARGE SCALE GENOMIC DNA]</scope>
    <source>
        <strain evidence="1 2">ARSEF 2860</strain>
    </source>
</reference>
<sequence length="82" mass="8400">MPVPLLVAISRGSSAGALRGIAEVDASGAFTGASLPPTPRIFFGFVSAKRQTAVSVGILGGSGFRKPASGFAARDRDVPWRL</sequence>
<evidence type="ECO:0000313" key="1">
    <source>
        <dbReference type="EMBL" id="EJP61863.1"/>
    </source>
</evidence>
<proteinExistence type="predicted"/>
<accession>J5J5L2</accession>
<evidence type="ECO:0000313" key="2">
    <source>
        <dbReference type="Proteomes" id="UP000002762"/>
    </source>
</evidence>
<organism evidence="1 2">
    <name type="scientific">Beauveria bassiana (strain ARSEF 2860)</name>
    <name type="common">White muscardine disease fungus</name>
    <name type="synonym">Tritirachium shiotae</name>
    <dbReference type="NCBI Taxonomy" id="655819"/>
    <lineage>
        <taxon>Eukaryota</taxon>
        <taxon>Fungi</taxon>
        <taxon>Dikarya</taxon>
        <taxon>Ascomycota</taxon>
        <taxon>Pezizomycotina</taxon>
        <taxon>Sordariomycetes</taxon>
        <taxon>Hypocreomycetidae</taxon>
        <taxon>Hypocreales</taxon>
        <taxon>Cordycipitaceae</taxon>
        <taxon>Beauveria</taxon>
    </lineage>
</organism>